<dbReference type="Gene3D" id="1.10.10.10">
    <property type="entry name" value="Winged helix-like DNA-binding domain superfamily/Winged helix DNA-binding domain"/>
    <property type="match status" value="1"/>
</dbReference>
<keyword evidence="1" id="KW-1133">Transmembrane helix</keyword>
<feature type="transmembrane region" description="Helical" evidence="1">
    <location>
        <begin position="138"/>
        <end position="161"/>
    </location>
</feature>
<evidence type="ECO:0000256" key="1">
    <source>
        <dbReference type="SAM" id="Phobius"/>
    </source>
</evidence>
<evidence type="ECO:0000313" key="4">
    <source>
        <dbReference type="Proteomes" id="UP000663305"/>
    </source>
</evidence>
<dbReference type="InterPro" id="IPR036388">
    <property type="entry name" value="WH-like_DNA-bd_sf"/>
</dbReference>
<dbReference type="AlphaFoldDB" id="A0A897NG91"/>
<feature type="transmembrane region" description="Helical" evidence="1">
    <location>
        <begin position="112"/>
        <end position="132"/>
    </location>
</feature>
<evidence type="ECO:0000313" key="3">
    <source>
        <dbReference type="EMBL" id="QSG11727.1"/>
    </source>
</evidence>
<dbReference type="Proteomes" id="UP000663305">
    <property type="component" value="Chromosome"/>
</dbReference>
<reference evidence="3" key="1">
    <citation type="submission" date="2020-11" db="EMBL/GenBank/DDBJ databases">
        <title>Carbohydrate-dependent, anaerobic sulfur respiration: A novel catabolism in halophilic archaea.</title>
        <authorList>
            <person name="Sorokin D.Y."/>
            <person name="Messina E."/>
            <person name="Smedile F."/>
            <person name="La Cono V."/>
            <person name="Hallsworth J.E."/>
            <person name="Yakimov M.M."/>
        </authorList>
    </citation>
    <scope>NUCLEOTIDE SEQUENCE</scope>
    <source>
        <strain evidence="3">HSR-Bgl</strain>
    </source>
</reference>
<sequence>MGTITGGRIDPQEVHEILRNSRRRRVIEQLSDRLGPVTLRELSEEIAAAETGETPPPRRVRDSVYNSLHQTHLPKLNDMGVIDYDQDRKTIRLRERAKQVNRYMRMVTASGFSWAQVYRTMGVIALISVIFAQVDAPVVGAIPVLLLASGFLGLFAIATAYQMWTLRWFYMRSVVSDPETSTGHADD</sequence>
<feature type="domain" description="DUF7344" evidence="2">
    <location>
        <begin position="15"/>
        <end position="92"/>
    </location>
</feature>
<keyword evidence="1" id="KW-0472">Membrane</keyword>
<organism evidence="3 4">
    <name type="scientific">Halapricum desulfuricans</name>
    <dbReference type="NCBI Taxonomy" id="2841257"/>
    <lineage>
        <taxon>Archaea</taxon>
        <taxon>Methanobacteriati</taxon>
        <taxon>Methanobacteriota</taxon>
        <taxon>Stenosarchaea group</taxon>
        <taxon>Halobacteria</taxon>
        <taxon>Halobacteriales</taxon>
        <taxon>Haloarculaceae</taxon>
        <taxon>Halapricum</taxon>
    </lineage>
</organism>
<dbReference type="Pfam" id="PF24035">
    <property type="entry name" value="DUF7344"/>
    <property type="match status" value="1"/>
</dbReference>
<dbReference type="EMBL" id="CP064789">
    <property type="protein sequence ID" value="QSG11727.1"/>
    <property type="molecule type" value="Genomic_DNA"/>
</dbReference>
<accession>A0A897NG91</accession>
<dbReference type="RefSeq" id="WP_229126280.1">
    <property type="nucleotide sequence ID" value="NZ_CP064789.1"/>
</dbReference>
<gene>
    <name evidence="3" type="ORF">HSBGL_1305</name>
</gene>
<dbReference type="GeneID" id="68860839"/>
<name>A0A897NG91_9EURY</name>
<dbReference type="InterPro" id="IPR055768">
    <property type="entry name" value="DUF7344"/>
</dbReference>
<protein>
    <submittedName>
        <fullName evidence="3">Putative trancriptional regulator, ArsR family</fullName>
    </submittedName>
</protein>
<proteinExistence type="predicted"/>
<keyword evidence="1" id="KW-0812">Transmembrane</keyword>
<evidence type="ECO:0000259" key="2">
    <source>
        <dbReference type="Pfam" id="PF24035"/>
    </source>
</evidence>